<gene>
    <name evidence="3" type="ORF">I4Q42_02155</name>
</gene>
<feature type="transmembrane region" description="Helical" evidence="1">
    <location>
        <begin position="391"/>
        <end position="413"/>
    </location>
</feature>
<evidence type="ECO:0000259" key="2">
    <source>
        <dbReference type="PROSITE" id="PS50076"/>
    </source>
</evidence>
<dbReference type="RefSeq" id="WP_198574414.1">
    <property type="nucleotide sequence ID" value="NZ_JADWOX010000001.1"/>
</dbReference>
<feature type="domain" description="J" evidence="2">
    <location>
        <begin position="4"/>
        <end position="64"/>
    </location>
</feature>
<feature type="transmembrane region" description="Helical" evidence="1">
    <location>
        <begin position="564"/>
        <end position="582"/>
    </location>
</feature>
<feature type="transmembrane region" description="Helical" evidence="1">
    <location>
        <begin position="296"/>
        <end position="318"/>
    </location>
</feature>
<dbReference type="PROSITE" id="PS50076">
    <property type="entry name" value="DNAJ_2"/>
    <property type="match status" value="1"/>
</dbReference>
<keyword evidence="1" id="KW-0472">Membrane</keyword>
<proteinExistence type="predicted"/>
<evidence type="ECO:0000256" key="1">
    <source>
        <dbReference type="SAM" id="Phobius"/>
    </source>
</evidence>
<comment type="caution">
    <text evidence="3">The sequence shown here is derived from an EMBL/GenBank/DDBJ whole genome shotgun (WGS) entry which is preliminary data.</text>
</comment>
<dbReference type="CDD" id="cd06257">
    <property type="entry name" value="DnaJ"/>
    <property type="match status" value="1"/>
</dbReference>
<keyword evidence="1" id="KW-0812">Transmembrane</keyword>
<feature type="transmembrane region" description="Helical" evidence="1">
    <location>
        <begin position="538"/>
        <end position="558"/>
    </location>
</feature>
<dbReference type="InterPro" id="IPR036869">
    <property type="entry name" value="J_dom_sf"/>
</dbReference>
<dbReference type="EMBL" id="JADWOX010000001">
    <property type="protein sequence ID" value="MBI1682465.1"/>
    <property type="molecule type" value="Genomic_DNA"/>
</dbReference>
<evidence type="ECO:0000313" key="3">
    <source>
        <dbReference type="EMBL" id="MBI1682465.1"/>
    </source>
</evidence>
<evidence type="ECO:0000313" key="4">
    <source>
        <dbReference type="Proteomes" id="UP000639859"/>
    </source>
</evidence>
<feature type="transmembrane region" description="Helical" evidence="1">
    <location>
        <begin position="369"/>
        <end position="385"/>
    </location>
</feature>
<protein>
    <submittedName>
        <fullName evidence="3">J domain-containing protein</fullName>
    </submittedName>
</protein>
<feature type="transmembrane region" description="Helical" evidence="1">
    <location>
        <begin position="479"/>
        <end position="500"/>
    </location>
</feature>
<feature type="transmembrane region" description="Helical" evidence="1">
    <location>
        <begin position="324"/>
        <end position="348"/>
    </location>
</feature>
<organism evidence="3 4">
    <name type="scientific">Caulobacter hibisci</name>
    <dbReference type="NCBI Taxonomy" id="2035993"/>
    <lineage>
        <taxon>Bacteria</taxon>
        <taxon>Pseudomonadati</taxon>
        <taxon>Pseudomonadota</taxon>
        <taxon>Alphaproteobacteria</taxon>
        <taxon>Caulobacterales</taxon>
        <taxon>Caulobacteraceae</taxon>
        <taxon>Caulobacter</taxon>
    </lineage>
</organism>
<keyword evidence="4" id="KW-1185">Reference proteome</keyword>
<dbReference type="InterPro" id="IPR001623">
    <property type="entry name" value="DnaJ_domain"/>
</dbReference>
<accession>A0ABS0SS66</accession>
<dbReference type="SUPFAM" id="SSF46565">
    <property type="entry name" value="Chaperone J-domain"/>
    <property type="match status" value="1"/>
</dbReference>
<reference evidence="3 4" key="1">
    <citation type="submission" date="2020-11" db="EMBL/GenBank/DDBJ databases">
        <title>genome sequence of strain KACC 18849.</title>
        <authorList>
            <person name="Gao J."/>
            <person name="Zhang X."/>
        </authorList>
    </citation>
    <scope>NUCLEOTIDE SEQUENCE [LARGE SCALE GENOMIC DNA]</scope>
    <source>
        <strain evidence="3 4">KACC 18849</strain>
    </source>
</reference>
<keyword evidence="1" id="KW-1133">Transmembrane helix</keyword>
<sequence length="587" mass="63525">MSDDIWDVLGLAPTRDRDQIRRAYARKLRATNPEDNAEGFMRLREAHDEALERIRHDWMWDDEGEDADESGAEAGGAPSLVLDSTSLQTLLRTGRIAQAETFAPQTALPPTALCDAATPEAEELRARFDRLESLLRAAERPPVSALEAAFHAVLNAEALDEIAVAAAVEARIADLLLHGLPRADPLLAPAIDAFRWRRNDLRFEPGPTVEALVARHDFVESRARMLKFDDYTRKVVELLQGPPSAKPPLLWRFDPGFDRAMKDMLGRIGDGDGALAADFDARTLTLWRERYARPRLSAGMVAAIGSAALLGPVFGVFLDKGLPGVIASALAAPTLVLAGLMAYLHGYLRLKTAWEDHRAWRAGILERTGWWPLSLALLLASALLPDTLASAGIVAGLAAPILAWTFITAAPLLPPAPLHHRLLAQVVPFAWALTLPLFDIDVVTQPVIVALAAAAAVDLRGGALSSQVWHTEIGKIGRVVGALAMLAAAIALGVTAWRMAGETPPTWAPLCVAGILALAIAHRLPVAILGEDIAKMRYYGMFALFWIIKGFDALVGSWLVTSSLWMLTGMVAGLILSLAIEARDRTR</sequence>
<name>A0ABS0SS66_9CAUL</name>
<feature type="transmembrane region" description="Helical" evidence="1">
    <location>
        <begin position="506"/>
        <end position="526"/>
    </location>
</feature>
<dbReference type="Proteomes" id="UP000639859">
    <property type="component" value="Unassembled WGS sequence"/>
</dbReference>